<dbReference type="OrthoDB" id="9807829at2"/>
<dbReference type="InterPro" id="IPR006145">
    <property type="entry name" value="PsdUridine_synth_RsuA/RluA"/>
</dbReference>
<dbReference type="GO" id="GO:0009982">
    <property type="term" value="F:pseudouridine synthase activity"/>
    <property type="evidence" value="ECO:0007669"/>
    <property type="project" value="InterPro"/>
</dbReference>
<accession>A0A2U2XET9</accession>
<keyword evidence="1" id="KW-0175">Coiled coil</keyword>
<feature type="domain" description="Pseudouridine synthase RsuA/RluA-like" evidence="2">
    <location>
        <begin position="365"/>
        <end position="512"/>
    </location>
</feature>
<dbReference type="InterPro" id="IPR006224">
    <property type="entry name" value="PsdUridine_synth_RluA-like_CS"/>
</dbReference>
<dbReference type="PROSITE" id="PS01129">
    <property type="entry name" value="PSI_RLU"/>
    <property type="match status" value="1"/>
</dbReference>
<keyword evidence="4" id="KW-1185">Reference proteome</keyword>
<dbReference type="EMBL" id="QFRJ01000002">
    <property type="protein sequence ID" value="PWH86318.1"/>
    <property type="molecule type" value="Genomic_DNA"/>
</dbReference>
<name>A0A2U2XET9_9FLAO</name>
<dbReference type="Pfam" id="PF00849">
    <property type="entry name" value="PseudoU_synth_2"/>
    <property type="match status" value="1"/>
</dbReference>
<reference evidence="3 4" key="2">
    <citation type="submission" date="2018-05" db="EMBL/GenBank/DDBJ databases">
        <authorList>
            <person name="Lanie J.A."/>
            <person name="Ng W.-L."/>
            <person name="Kazmierczak K.M."/>
            <person name="Andrzejewski T.M."/>
            <person name="Davidsen T.M."/>
            <person name="Wayne K.J."/>
            <person name="Tettelin H."/>
            <person name="Glass J.I."/>
            <person name="Rusch D."/>
            <person name="Podicherti R."/>
            <person name="Tsui H.-C.T."/>
            <person name="Winkler M.E."/>
        </authorList>
    </citation>
    <scope>NUCLEOTIDE SEQUENCE [LARGE SCALE GENOMIC DNA]</scope>
    <source>
        <strain evidence="3 4">C305</strain>
    </source>
</reference>
<dbReference type="CDD" id="cd02869">
    <property type="entry name" value="PseudoU_synth_RluA_like"/>
    <property type="match status" value="1"/>
</dbReference>
<dbReference type="Proteomes" id="UP000245370">
    <property type="component" value="Unassembled WGS sequence"/>
</dbReference>
<dbReference type="InterPro" id="IPR020103">
    <property type="entry name" value="PsdUridine_synth_cat_dom_sf"/>
</dbReference>
<protein>
    <submittedName>
        <fullName evidence="3">RNA pseudouridine synthase</fullName>
    </submittedName>
</protein>
<proteinExistence type="predicted"/>
<dbReference type="GO" id="GO:0003723">
    <property type="term" value="F:RNA binding"/>
    <property type="evidence" value="ECO:0007669"/>
    <property type="project" value="InterPro"/>
</dbReference>
<evidence type="ECO:0000256" key="1">
    <source>
        <dbReference type="SAM" id="Coils"/>
    </source>
</evidence>
<evidence type="ECO:0000313" key="4">
    <source>
        <dbReference type="Proteomes" id="UP000245370"/>
    </source>
</evidence>
<evidence type="ECO:0000259" key="2">
    <source>
        <dbReference type="Pfam" id="PF00849"/>
    </source>
</evidence>
<reference evidence="3 4" key="1">
    <citation type="submission" date="2018-05" db="EMBL/GenBank/DDBJ databases">
        <title>Brumimicrobium oceani sp. nov., isolated from coastal sediment.</title>
        <authorList>
            <person name="Kou Y."/>
        </authorList>
    </citation>
    <scope>NUCLEOTIDE SEQUENCE [LARGE SCALE GENOMIC DNA]</scope>
    <source>
        <strain evidence="3 4">C305</strain>
    </source>
</reference>
<dbReference type="RefSeq" id="WP_109358429.1">
    <property type="nucleotide sequence ID" value="NZ_QFRJ01000002.1"/>
</dbReference>
<feature type="coiled-coil region" evidence="1">
    <location>
        <begin position="142"/>
        <end position="178"/>
    </location>
</feature>
<gene>
    <name evidence="3" type="ORF">DIT68_03510</name>
</gene>
<dbReference type="SUPFAM" id="SSF55120">
    <property type="entry name" value="Pseudouridine synthase"/>
    <property type="match status" value="1"/>
</dbReference>
<comment type="caution">
    <text evidence="3">The sequence shown here is derived from an EMBL/GenBank/DDBJ whole genome shotgun (WGS) entry which is preliminary data.</text>
</comment>
<dbReference type="PANTHER" id="PTHR21600:SF89">
    <property type="entry name" value="RIBOSOMAL LARGE SUBUNIT PSEUDOURIDINE SYNTHASE A"/>
    <property type="match status" value="1"/>
</dbReference>
<dbReference type="PANTHER" id="PTHR21600">
    <property type="entry name" value="MITOCHONDRIAL RNA PSEUDOURIDINE SYNTHASE"/>
    <property type="match status" value="1"/>
</dbReference>
<organism evidence="3 4">
    <name type="scientific">Brumimicrobium oceani</name>
    <dbReference type="NCBI Taxonomy" id="2100725"/>
    <lineage>
        <taxon>Bacteria</taxon>
        <taxon>Pseudomonadati</taxon>
        <taxon>Bacteroidota</taxon>
        <taxon>Flavobacteriia</taxon>
        <taxon>Flavobacteriales</taxon>
        <taxon>Crocinitomicaceae</taxon>
        <taxon>Brumimicrobium</taxon>
    </lineage>
</organism>
<evidence type="ECO:0000313" key="3">
    <source>
        <dbReference type="EMBL" id="PWH86318.1"/>
    </source>
</evidence>
<dbReference type="AlphaFoldDB" id="A0A2U2XET9"/>
<dbReference type="InterPro" id="IPR050188">
    <property type="entry name" value="RluA_PseudoU_synthase"/>
</dbReference>
<sequence>MKNPSRFISFSKDFTALSLPQKFTYPFYYTPHPLATLAAEQLQCYIEKQNWNHNFGIEPNQEGLEIGKMFGVLVVENEGGQLGYLAAFSGKLANSNHHKHFVPPVFDMLTDGSFFLEGELKINDINARISEIEKDEQYLNLKEDFRSRKEKLITEEENLREEMRNAKAQRKKIRLEQKTKLNPSEYENLLEELAKESIAYKTKLADFKRYYSVQIAEIDKKLKPFSNELNDLLQKRKTDSAQLQQRLFKSYKFLNYNGNEKALLDIFKDTAFRKPPAGAGECAAPKLLHYAFKNNLKPIAMAEFWWGAPPGTEIRQHKQYYPACLGKCKPILSHMLEGIEVEPNPLLSNPGIDKVITTVYEDDYILVINKPYDLLSVPGKEIYDSVYARIKKQYPNAEGPLLIHRLDMSTSGILIIAKDIESHRILQQQFIKRTVEKSYTALLDGYLKETQGTIDLPLILDVLDRPRQKVDFEKGKSARTEWRVLERKKGMTRIELIPVTGRTHQLRVHCAHIKGLNTPIKGDDLYGKVSDRLYLHATTLKIKHPATKEEMFFEAQPEF</sequence>
<dbReference type="GO" id="GO:0140098">
    <property type="term" value="F:catalytic activity, acting on RNA"/>
    <property type="evidence" value="ECO:0007669"/>
    <property type="project" value="UniProtKB-ARBA"/>
</dbReference>
<dbReference type="Gene3D" id="3.30.2350.10">
    <property type="entry name" value="Pseudouridine synthase"/>
    <property type="match status" value="1"/>
</dbReference>
<dbReference type="GO" id="GO:0000455">
    <property type="term" value="P:enzyme-directed rRNA pseudouridine synthesis"/>
    <property type="evidence" value="ECO:0007669"/>
    <property type="project" value="TreeGrafter"/>
</dbReference>